<dbReference type="GeneID" id="63742431"/>
<gene>
    <name evidence="2" type="ORF">MAM_07976</name>
</gene>
<feature type="compositionally biased region" description="Basic residues" evidence="1">
    <location>
        <begin position="268"/>
        <end position="284"/>
    </location>
</feature>
<keyword evidence="3" id="KW-1185">Reference proteome</keyword>
<dbReference type="Pfam" id="PF09428">
    <property type="entry name" value="DUF2011"/>
    <property type="match status" value="1"/>
</dbReference>
<sequence>MAPNSPPMLQVGPMMPCQGVSETSSTSQRPRSTHLLVSTSREFAGSPSWRSLLTLSAVFPKFALHSGHLPPMFEQPGAKRVRREDLDSDDDDDSPRSDSAGEGIDLDLQARLNAQIAKALGMDVHAGPRSEPHAGPHLPRQDSSGEGDAQEVSRREMVREGSDGDLGEFDFRLFGTAGAPCKVVLEEHAEPLGGGALVRGRPCSYYSARNVSDGRRREYLAAAVTGDEVVERSYRPSWGMQLPWKVTRATVVKRARFEEGAETGDGKTRKRPGKKRRVAARVKAKANEERAEAEARKALDKEEHLKEKKKRINRLKKLRKRAKRKVGKGEEHDAGESDGE</sequence>
<dbReference type="OrthoDB" id="5425061at2759"/>
<accession>A0A0B2WE44</accession>
<evidence type="ECO:0000313" key="3">
    <source>
        <dbReference type="Proteomes" id="UP000030816"/>
    </source>
</evidence>
<feature type="region of interest" description="Disordered" evidence="1">
    <location>
        <begin position="66"/>
        <end position="105"/>
    </location>
</feature>
<feature type="compositionally biased region" description="Polar residues" evidence="1">
    <location>
        <begin position="20"/>
        <end position="40"/>
    </location>
</feature>
<dbReference type="RefSeq" id="XP_040675202.1">
    <property type="nucleotide sequence ID" value="XM_040826774.1"/>
</dbReference>
<feature type="region of interest" description="Disordered" evidence="1">
    <location>
        <begin position="261"/>
        <end position="340"/>
    </location>
</feature>
<evidence type="ECO:0008006" key="4">
    <source>
        <dbReference type="Google" id="ProtNLM"/>
    </source>
</evidence>
<name>A0A0B2WE44_METAS</name>
<feature type="compositionally biased region" description="Basic and acidic residues" evidence="1">
    <location>
        <begin position="285"/>
        <end position="306"/>
    </location>
</feature>
<dbReference type="HOGENOM" id="CLU_051875_1_0_1"/>
<feature type="compositionally biased region" description="Basic residues" evidence="1">
    <location>
        <begin position="307"/>
        <end position="326"/>
    </location>
</feature>
<organism evidence="2 3">
    <name type="scientific">Metarhizium album (strain ARSEF 1941)</name>
    <dbReference type="NCBI Taxonomy" id="1081103"/>
    <lineage>
        <taxon>Eukaryota</taxon>
        <taxon>Fungi</taxon>
        <taxon>Dikarya</taxon>
        <taxon>Ascomycota</taxon>
        <taxon>Pezizomycotina</taxon>
        <taxon>Sordariomycetes</taxon>
        <taxon>Hypocreomycetidae</taxon>
        <taxon>Hypocreales</taxon>
        <taxon>Clavicipitaceae</taxon>
        <taxon>Metarhizium</taxon>
    </lineage>
</organism>
<dbReference type="EMBL" id="AZHE01000040">
    <property type="protein sequence ID" value="KHN94136.1"/>
    <property type="molecule type" value="Genomic_DNA"/>
</dbReference>
<protein>
    <recommendedName>
        <fullName evidence="4">DUF2011 domain-containing protein</fullName>
    </recommendedName>
</protein>
<feature type="compositionally biased region" description="Basic and acidic residues" evidence="1">
    <location>
        <begin position="151"/>
        <end position="162"/>
    </location>
</feature>
<proteinExistence type="predicted"/>
<evidence type="ECO:0000256" key="1">
    <source>
        <dbReference type="SAM" id="MobiDB-lite"/>
    </source>
</evidence>
<dbReference type="STRING" id="1081103.A0A0B2WE44"/>
<comment type="caution">
    <text evidence="2">The sequence shown here is derived from an EMBL/GenBank/DDBJ whole genome shotgun (WGS) entry which is preliminary data.</text>
</comment>
<dbReference type="InterPro" id="IPR018555">
    <property type="entry name" value="C630.06c-like"/>
</dbReference>
<dbReference type="Proteomes" id="UP000030816">
    <property type="component" value="Unassembled WGS sequence"/>
</dbReference>
<reference evidence="2 3" key="1">
    <citation type="journal article" date="2014" name="Proc. Natl. Acad. Sci. U.S.A.">
        <title>Trajectory and genomic determinants of fungal-pathogen speciation and host adaptation.</title>
        <authorList>
            <person name="Hu X."/>
            <person name="Xiao G."/>
            <person name="Zheng P."/>
            <person name="Shang Y."/>
            <person name="Su Y."/>
            <person name="Zhang X."/>
            <person name="Liu X."/>
            <person name="Zhan S."/>
            <person name="St Leger R.J."/>
            <person name="Wang C."/>
        </authorList>
    </citation>
    <scope>NUCLEOTIDE SEQUENCE [LARGE SCALE GENOMIC DNA]</scope>
    <source>
        <strain evidence="2 3">ARSEF 1941</strain>
    </source>
</reference>
<evidence type="ECO:0000313" key="2">
    <source>
        <dbReference type="EMBL" id="KHN94136.1"/>
    </source>
</evidence>
<feature type="compositionally biased region" description="Basic and acidic residues" evidence="1">
    <location>
        <begin position="327"/>
        <end position="340"/>
    </location>
</feature>
<feature type="region of interest" description="Disordered" evidence="1">
    <location>
        <begin position="125"/>
        <end position="163"/>
    </location>
</feature>
<feature type="region of interest" description="Disordered" evidence="1">
    <location>
        <begin position="1"/>
        <end position="40"/>
    </location>
</feature>
<dbReference type="AlphaFoldDB" id="A0A0B2WE44"/>